<comment type="caution">
    <text evidence="1">The sequence shown here is derived from an EMBL/GenBank/DDBJ whole genome shotgun (WGS) entry which is preliminary data.</text>
</comment>
<name>A0AAD7DKH8_MYCRO</name>
<reference evidence="1" key="1">
    <citation type="submission" date="2023-03" db="EMBL/GenBank/DDBJ databases">
        <title>Massive genome expansion in bonnet fungi (Mycena s.s.) driven by repeated elements and novel gene families across ecological guilds.</title>
        <authorList>
            <consortium name="Lawrence Berkeley National Laboratory"/>
            <person name="Harder C.B."/>
            <person name="Miyauchi S."/>
            <person name="Viragh M."/>
            <person name="Kuo A."/>
            <person name="Thoen E."/>
            <person name="Andreopoulos B."/>
            <person name="Lu D."/>
            <person name="Skrede I."/>
            <person name="Drula E."/>
            <person name="Henrissat B."/>
            <person name="Morin E."/>
            <person name="Kohler A."/>
            <person name="Barry K."/>
            <person name="LaButti K."/>
            <person name="Morin E."/>
            <person name="Salamov A."/>
            <person name="Lipzen A."/>
            <person name="Mereny Z."/>
            <person name="Hegedus B."/>
            <person name="Baldrian P."/>
            <person name="Stursova M."/>
            <person name="Weitz H."/>
            <person name="Taylor A."/>
            <person name="Grigoriev I.V."/>
            <person name="Nagy L.G."/>
            <person name="Martin F."/>
            <person name="Kauserud H."/>
        </authorList>
    </citation>
    <scope>NUCLEOTIDE SEQUENCE</scope>
    <source>
        <strain evidence="1">CBHHK067</strain>
    </source>
</reference>
<dbReference type="EMBL" id="JARKIE010000048">
    <property type="protein sequence ID" value="KAJ7692995.1"/>
    <property type="molecule type" value="Genomic_DNA"/>
</dbReference>
<protein>
    <submittedName>
        <fullName evidence="1">Uncharacterized protein</fullName>
    </submittedName>
</protein>
<proteinExistence type="predicted"/>
<evidence type="ECO:0000313" key="2">
    <source>
        <dbReference type="Proteomes" id="UP001221757"/>
    </source>
</evidence>
<accession>A0AAD7DKH8</accession>
<organism evidence="1 2">
    <name type="scientific">Mycena rosella</name>
    <name type="common">Pink bonnet</name>
    <name type="synonym">Agaricus rosellus</name>
    <dbReference type="NCBI Taxonomy" id="1033263"/>
    <lineage>
        <taxon>Eukaryota</taxon>
        <taxon>Fungi</taxon>
        <taxon>Dikarya</taxon>
        <taxon>Basidiomycota</taxon>
        <taxon>Agaricomycotina</taxon>
        <taxon>Agaricomycetes</taxon>
        <taxon>Agaricomycetidae</taxon>
        <taxon>Agaricales</taxon>
        <taxon>Marasmiineae</taxon>
        <taxon>Mycenaceae</taxon>
        <taxon>Mycena</taxon>
    </lineage>
</organism>
<keyword evidence="2" id="KW-1185">Reference proteome</keyword>
<gene>
    <name evidence="1" type="ORF">B0H17DRAFT_1200067</name>
</gene>
<dbReference type="Proteomes" id="UP001221757">
    <property type="component" value="Unassembled WGS sequence"/>
</dbReference>
<dbReference type="AlphaFoldDB" id="A0AAD7DKH8"/>
<sequence length="118" mass="13079">MLTPSPGVARSYPIRLTTSGRTPFSILLDVRPLAFFRNLRTLSSLPSRLSHRTFFVPLYIPASLLAGASRRWLVIFPALSYPTSPSLALALFRPRPYHRSTSIPCTPPAALILHQSPP</sequence>
<evidence type="ECO:0000313" key="1">
    <source>
        <dbReference type="EMBL" id="KAJ7692995.1"/>
    </source>
</evidence>